<dbReference type="AlphaFoldDB" id="A0A1M5GY61"/>
<dbReference type="InterPro" id="IPR026265">
    <property type="entry name" value="LptC"/>
</dbReference>
<dbReference type="EMBL" id="FQUO01000017">
    <property type="protein sequence ID" value="SHG08623.1"/>
    <property type="molecule type" value="Genomic_DNA"/>
</dbReference>
<organism evidence="2 3">
    <name type="scientific">Cnuella takakiae</name>
    <dbReference type="NCBI Taxonomy" id="1302690"/>
    <lineage>
        <taxon>Bacteria</taxon>
        <taxon>Pseudomonadati</taxon>
        <taxon>Bacteroidota</taxon>
        <taxon>Chitinophagia</taxon>
        <taxon>Chitinophagales</taxon>
        <taxon>Chitinophagaceae</taxon>
        <taxon>Cnuella</taxon>
    </lineage>
</organism>
<gene>
    <name evidence="2" type="ORF">SAMN05444008_117106</name>
</gene>
<dbReference type="InterPro" id="IPR010664">
    <property type="entry name" value="LipoPS_assembly_LptC-rel"/>
</dbReference>
<evidence type="ECO:0000256" key="1">
    <source>
        <dbReference type="SAM" id="Phobius"/>
    </source>
</evidence>
<dbReference type="STRING" id="1302690.BUE76_02255"/>
<dbReference type="Gene3D" id="2.60.450.10">
    <property type="entry name" value="Lipopolysaccharide (LPS) transport protein A like domain"/>
    <property type="match status" value="1"/>
</dbReference>
<proteinExistence type="predicted"/>
<dbReference type="GO" id="GO:0015221">
    <property type="term" value="F:lipopolysaccharide transmembrane transporter activity"/>
    <property type="evidence" value="ECO:0007669"/>
    <property type="project" value="InterPro"/>
</dbReference>
<sequence length="202" mass="22596">MIKSQQTTGHGQQQKDHRPLTMGNGLFAVMALLGLAAAGCENSEKAIKEWSTNKVLVEEARSITTHFSQTGRAKATLTAPLMLRRQDDSVFVEFPRTVHVDFYDSLGRKESQLDARYAKYYETANKVFLRDSVVVATTKGDTLRAPELWWDQNKGKFYTDKMVRIIQADKTINGGRGFEAEQDLSSYTIFQNTGVVAPPPGM</sequence>
<keyword evidence="3" id="KW-1185">Reference proteome</keyword>
<dbReference type="OrthoDB" id="9812080at2"/>
<dbReference type="Pfam" id="PF06835">
    <property type="entry name" value="LptC"/>
    <property type="match status" value="1"/>
</dbReference>
<protein>
    <submittedName>
        <fullName evidence="2">LPS export ABC transporter protein LptC</fullName>
    </submittedName>
</protein>
<accession>A0A1M5GY61</accession>
<dbReference type="GO" id="GO:0005886">
    <property type="term" value="C:plasma membrane"/>
    <property type="evidence" value="ECO:0007669"/>
    <property type="project" value="InterPro"/>
</dbReference>
<keyword evidence="1" id="KW-0812">Transmembrane</keyword>
<name>A0A1M5GY61_9BACT</name>
<dbReference type="Proteomes" id="UP000184368">
    <property type="component" value="Unassembled WGS sequence"/>
</dbReference>
<keyword evidence="1" id="KW-0472">Membrane</keyword>
<keyword evidence="1" id="KW-1133">Transmembrane helix</keyword>
<reference evidence="2 3" key="1">
    <citation type="submission" date="2016-11" db="EMBL/GenBank/DDBJ databases">
        <authorList>
            <person name="Jaros S."/>
            <person name="Januszkiewicz K."/>
            <person name="Wedrychowicz H."/>
        </authorList>
    </citation>
    <scope>NUCLEOTIDE SEQUENCE [LARGE SCALE GENOMIC DNA]</scope>
    <source>
        <strain evidence="2 3">DSM 26897</strain>
    </source>
</reference>
<evidence type="ECO:0000313" key="2">
    <source>
        <dbReference type="EMBL" id="SHG08623.1"/>
    </source>
</evidence>
<evidence type="ECO:0000313" key="3">
    <source>
        <dbReference type="Proteomes" id="UP000184368"/>
    </source>
</evidence>
<feature type="transmembrane region" description="Helical" evidence="1">
    <location>
        <begin position="20"/>
        <end position="39"/>
    </location>
</feature>
<dbReference type="NCBIfam" id="TIGR04409">
    <property type="entry name" value="LptC_YrbK"/>
    <property type="match status" value="1"/>
</dbReference>
<dbReference type="RefSeq" id="WP_143157431.1">
    <property type="nucleotide sequence ID" value="NZ_FQUO01000017.1"/>
</dbReference>